<dbReference type="AlphaFoldDB" id="A0A1B0ZQT1"/>
<evidence type="ECO:0000256" key="6">
    <source>
        <dbReference type="ARBA" id="ARBA00022737"/>
    </source>
</evidence>
<sequence>MTIATSMNEAQRLERDAKLDDAALVYTDILNRFPKNARARKALEALQQRMQHEQELPTDAKEKLSASFAAGHYPQTASVCATLLNTYRKSHFLWDTLGQCHLHSGNLDEAATCLNKACELNPRAPGTYSAMGDVCARMGRTSDAIALYKKALSLDSDHIVALNNLANLLAGQGQQGEAAQLLERASSLAPNNPSLIYNHANTLRRLGDLAKAKTLFEKAATLNPDLTEARFNLGQMELAAGNQHEAIRNFEAVLQTNPGNDRARVQKLHMMAQLNDWNWVTEYNEHRRHLGLQGTSCTPFIMMTLEDNPDLLRLRTQAYANERFGSRPAATPARVAQRPQKLRIGYFSSDFHSHATMHLMGGLFSRHDSTQFHISVYSYGAAPADSEQERVARNVAQFRNVAGLPDSQLLDIVQSDGLDIAVDLKGFTGDTRTELFGNRLAPLHVSYLGYPGTMGTTAFDYFIGDAITCPPGSERFFEEHLIRMPNSYQVNDQDREISGKQYTRRECGLPDTGTVFCCFNNSYKITPREFEIWMRLLNQSEGSVLWLLDSGETSKQNLRREAQARGVDPDRLIFAPRMPHAEHLARHRAADLFLDTFAVNAHTTASDALWAGLPVLTMPGRQFAARVGASLVNAVGLPELIAKDEAEYEEKALTLANDTEALVALRGKLMSKRRKSPLFDTDSFARDLEQGFNMIFDRHLQGLPPAHVDIPSHRQHKTLSSEARASAAA</sequence>
<dbReference type="RefSeq" id="WP_065271494.1">
    <property type="nucleotide sequence ID" value="NZ_CP015124.1"/>
</dbReference>
<evidence type="ECO:0000256" key="3">
    <source>
        <dbReference type="ARBA" id="ARBA00011970"/>
    </source>
</evidence>
<protein>
    <recommendedName>
        <fullName evidence="3">protein O-GlcNAc transferase</fullName>
        <ecNumber evidence="3">2.4.1.255</ecNumber>
    </recommendedName>
</protein>
<keyword evidence="5" id="KW-0808">Transferase</keyword>
<evidence type="ECO:0000256" key="1">
    <source>
        <dbReference type="ARBA" id="ARBA00004922"/>
    </source>
</evidence>
<evidence type="ECO:0000313" key="12">
    <source>
        <dbReference type="EMBL" id="MDE4168107.1"/>
    </source>
</evidence>
<dbReference type="PANTHER" id="PTHR44998:SF1">
    <property type="entry name" value="UDP-N-ACETYLGLUCOSAMINE--PEPTIDE N-ACETYLGLUCOSAMINYLTRANSFERASE 110 KDA SUBUNIT"/>
    <property type="match status" value="1"/>
</dbReference>
<evidence type="ECO:0000259" key="10">
    <source>
        <dbReference type="Pfam" id="PF13844"/>
    </source>
</evidence>
<comment type="pathway">
    <text evidence="1">Protein modification; protein glycosylation.</text>
</comment>
<dbReference type="EMBL" id="JARCJK010000020">
    <property type="protein sequence ID" value="MDE4168107.1"/>
    <property type="molecule type" value="Genomic_DNA"/>
</dbReference>
<accession>A0A1B0ZQT1</accession>
<proteinExistence type="inferred from homology"/>
<feature type="domain" description="O-GlcNAc transferase C-terminal" evidence="10">
    <location>
        <begin position="331"/>
        <end position="494"/>
    </location>
</feature>
<dbReference type="Pfam" id="PF13424">
    <property type="entry name" value="TPR_12"/>
    <property type="match status" value="1"/>
</dbReference>
<reference evidence="12 14" key="2">
    <citation type="submission" date="2023-02" db="EMBL/GenBank/DDBJ databases">
        <title>Population genomics of bacteria associated with diatom.</title>
        <authorList>
            <person name="Xie J."/>
            <person name="Wang H."/>
        </authorList>
    </citation>
    <scope>NUCLEOTIDE SEQUENCE [LARGE SCALE GENOMIC DNA]</scope>
    <source>
        <strain evidence="12 14">PT47_8</strain>
    </source>
</reference>
<dbReference type="Pfam" id="PF13844">
    <property type="entry name" value="Glyco_transf_41"/>
    <property type="match status" value="2"/>
</dbReference>
<keyword evidence="13" id="KW-1185">Reference proteome</keyword>
<dbReference type="EMBL" id="CP015124">
    <property type="protein sequence ID" value="ANP36532.1"/>
    <property type="molecule type" value="Genomic_DNA"/>
</dbReference>
<dbReference type="Proteomes" id="UP000092565">
    <property type="component" value="Chromosome"/>
</dbReference>
<dbReference type="InterPro" id="IPR011990">
    <property type="entry name" value="TPR-like_helical_dom_sf"/>
</dbReference>
<dbReference type="Gene3D" id="3.40.50.11380">
    <property type="match status" value="1"/>
</dbReference>
<evidence type="ECO:0000313" key="13">
    <source>
        <dbReference type="Proteomes" id="UP000092565"/>
    </source>
</evidence>
<feature type="repeat" description="TPR" evidence="8">
    <location>
        <begin position="227"/>
        <end position="260"/>
    </location>
</feature>
<feature type="region of interest" description="Disordered" evidence="9">
    <location>
        <begin position="707"/>
        <end position="729"/>
    </location>
</feature>
<evidence type="ECO:0000313" key="14">
    <source>
        <dbReference type="Proteomes" id="UP001218364"/>
    </source>
</evidence>
<dbReference type="SMART" id="SM00028">
    <property type="entry name" value="TPR"/>
    <property type="match status" value="5"/>
</dbReference>
<evidence type="ECO:0000313" key="11">
    <source>
        <dbReference type="EMBL" id="ANP36532.1"/>
    </source>
</evidence>
<gene>
    <name evidence="11" type="ORF">JL2886_01623</name>
    <name evidence="12" type="ORF">PXK24_20675</name>
</gene>
<dbReference type="PATRIC" id="fig|60890.4.peg.1586"/>
<dbReference type="InterPro" id="IPR013105">
    <property type="entry name" value="TPR_2"/>
</dbReference>
<evidence type="ECO:0000256" key="9">
    <source>
        <dbReference type="SAM" id="MobiDB-lite"/>
    </source>
</evidence>
<dbReference type="InterPro" id="IPR019734">
    <property type="entry name" value="TPR_rpt"/>
</dbReference>
<feature type="repeat" description="TPR" evidence="8">
    <location>
        <begin position="159"/>
        <end position="192"/>
    </location>
</feature>
<evidence type="ECO:0000256" key="5">
    <source>
        <dbReference type="ARBA" id="ARBA00022679"/>
    </source>
</evidence>
<dbReference type="InterPro" id="IPR029489">
    <property type="entry name" value="OGT/SEC/SPY_C"/>
</dbReference>
<dbReference type="Gene3D" id="3.40.50.2000">
    <property type="entry name" value="Glycogen Phosphorylase B"/>
    <property type="match status" value="1"/>
</dbReference>
<dbReference type="GO" id="GO:0097363">
    <property type="term" value="F:protein O-acetylglucosaminyltransferase activity"/>
    <property type="evidence" value="ECO:0007669"/>
    <property type="project" value="UniProtKB-EC"/>
</dbReference>
<dbReference type="OrthoDB" id="146908at2"/>
<dbReference type="Pfam" id="PF07719">
    <property type="entry name" value="TPR_2"/>
    <property type="match status" value="1"/>
</dbReference>
<dbReference type="Pfam" id="PF13432">
    <property type="entry name" value="TPR_16"/>
    <property type="match status" value="1"/>
</dbReference>
<keyword evidence="6" id="KW-0677">Repeat</keyword>
<evidence type="ECO:0000256" key="8">
    <source>
        <dbReference type="PROSITE-ProRule" id="PRU00339"/>
    </source>
</evidence>
<reference evidence="11 13" key="1">
    <citation type="submission" date="2016-04" db="EMBL/GenBank/DDBJ databases">
        <authorList>
            <person name="Evans L.H."/>
            <person name="Alamgir A."/>
            <person name="Owens N."/>
            <person name="Weber N.D."/>
            <person name="Virtaneva K."/>
            <person name="Barbian K."/>
            <person name="Babar A."/>
            <person name="Rosenke K."/>
        </authorList>
    </citation>
    <scope>NUCLEOTIDE SEQUENCE [LARGE SCALE GENOMIC DNA]</scope>
    <source>
        <strain evidence="11 13">JL2886</strain>
    </source>
</reference>
<dbReference type="Proteomes" id="UP001218364">
    <property type="component" value="Unassembled WGS sequence"/>
</dbReference>
<feature type="repeat" description="TPR" evidence="8">
    <location>
        <begin position="193"/>
        <end position="226"/>
    </location>
</feature>
<dbReference type="EC" id="2.4.1.255" evidence="3"/>
<feature type="repeat" description="TPR" evidence="8">
    <location>
        <begin position="125"/>
        <end position="158"/>
    </location>
</feature>
<keyword evidence="7 8" id="KW-0802">TPR repeat</keyword>
<evidence type="ECO:0000256" key="2">
    <source>
        <dbReference type="ARBA" id="ARBA00005386"/>
    </source>
</evidence>
<dbReference type="PANTHER" id="PTHR44998">
    <property type="match status" value="1"/>
</dbReference>
<dbReference type="Gene3D" id="1.25.40.10">
    <property type="entry name" value="Tetratricopeptide repeat domain"/>
    <property type="match status" value="1"/>
</dbReference>
<organism evidence="11 13">
    <name type="scientific">Phaeobacter gallaeciensis</name>
    <dbReference type="NCBI Taxonomy" id="60890"/>
    <lineage>
        <taxon>Bacteria</taxon>
        <taxon>Pseudomonadati</taxon>
        <taxon>Pseudomonadota</taxon>
        <taxon>Alphaproteobacteria</taxon>
        <taxon>Rhodobacterales</taxon>
        <taxon>Roseobacteraceae</taxon>
        <taxon>Phaeobacter</taxon>
    </lineage>
</organism>
<dbReference type="SUPFAM" id="SSF48452">
    <property type="entry name" value="TPR-like"/>
    <property type="match status" value="2"/>
</dbReference>
<name>A0A1B0ZQT1_9RHOB</name>
<feature type="repeat" description="TPR" evidence="8">
    <location>
        <begin position="91"/>
        <end position="124"/>
    </location>
</feature>
<feature type="domain" description="O-GlcNAc transferase C-terminal" evidence="10">
    <location>
        <begin position="503"/>
        <end position="688"/>
    </location>
</feature>
<evidence type="ECO:0000256" key="7">
    <source>
        <dbReference type="ARBA" id="ARBA00022803"/>
    </source>
</evidence>
<keyword evidence="4" id="KW-0328">Glycosyltransferase</keyword>
<comment type="similarity">
    <text evidence="2">Belongs to the glycosyltransferase 41 family. O-GlcNAc transferase subfamily.</text>
</comment>
<dbReference type="PROSITE" id="PS50005">
    <property type="entry name" value="TPR"/>
    <property type="match status" value="5"/>
</dbReference>
<evidence type="ECO:0000256" key="4">
    <source>
        <dbReference type="ARBA" id="ARBA00022676"/>
    </source>
</evidence>
<dbReference type="SUPFAM" id="SSF53756">
    <property type="entry name" value="UDP-Glycosyltransferase/glycogen phosphorylase"/>
    <property type="match status" value="1"/>
</dbReference>